<dbReference type="GO" id="GO:0005813">
    <property type="term" value="C:centrosome"/>
    <property type="evidence" value="ECO:0007669"/>
    <property type="project" value="TreeGrafter"/>
</dbReference>
<feature type="region of interest" description="Disordered" evidence="2">
    <location>
        <begin position="498"/>
        <end position="520"/>
    </location>
</feature>
<sequence>MEERVQHTVMQLIQELMSIGSPSMIQIDVYKELEEQYQRTSEDLKNQQAENDKLQQKIFELQKNLTAIEGELEETRTEVKDLRDKVPVEDFGTPGGVKLQRVNRKLEDIRKEKLRAEYERDELMSQIEELESKVTELEQKNSELAAANEEIPLLKDSLEESKYLEAKVKSYESVISQYKKKLELLQEVKREKKSLEDKNMMYVQQIMDLEEELRMVSSSKEQFESLRKKISSLENDLAQENLKVLEALQDCEEKSTLIESLTADNRELRKQLDHHQPATPTTTAPPLSTEFHMMSGEEGIDSSESLMEAFTPELKEKMYKLEKENEILRRRVTTSESSAAATTDTQQVEGLRLELVDKSLEIDKLKQGLAKKGKELEALSHFRDNYDQIKSQIKAKDVEIEKLKKYLNKAKKIIEGFGDKKDVAADSAEVQQLKGFLQERDREIERMERTFEQERQTREKEERLILSAWYNLGVKFHQLQSKERLVTQGSFLTQQRQAALKRHAPSSGVTPTTSSTFSLN</sequence>
<dbReference type="PANTHER" id="PTHR18947">
    <property type="entry name" value="HOOK PROTEINS"/>
    <property type="match status" value="1"/>
</dbReference>
<organism evidence="4 5">
    <name type="scientific">Amphimedon queenslandica</name>
    <name type="common">Sponge</name>
    <dbReference type="NCBI Taxonomy" id="400682"/>
    <lineage>
        <taxon>Eukaryota</taxon>
        <taxon>Metazoa</taxon>
        <taxon>Porifera</taxon>
        <taxon>Demospongiae</taxon>
        <taxon>Heteroscleromorpha</taxon>
        <taxon>Haplosclerida</taxon>
        <taxon>Niphatidae</taxon>
        <taxon>Amphimedon</taxon>
    </lineage>
</organism>
<dbReference type="GO" id="GO:0051959">
    <property type="term" value="F:dynein light intermediate chain binding"/>
    <property type="evidence" value="ECO:0007669"/>
    <property type="project" value="TreeGrafter"/>
</dbReference>
<evidence type="ECO:0000313" key="5">
    <source>
        <dbReference type="Proteomes" id="UP000007879"/>
    </source>
</evidence>
<dbReference type="EnsemblMetazoa" id="XM_003388625.2">
    <property type="protein sequence ID" value="XP_003388673.2"/>
    <property type="gene ID" value="LOC100642067"/>
</dbReference>
<dbReference type="Gene3D" id="1.10.287.1490">
    <property type="match status" value="1"/>
</dbReference>
<protein>
    <recommendedName>
        <fullName evidence="3">Hook C-terminal domain-containing protein</fullName>
    </recommendedName>
</protein>
<evidence type="ECO:0000259" key="3">
    <source>
        <dbReference type="Pfam" id="PF05622"/>
    </source>
</evidence>
<keyword evidence="1" id="KW-0175">Coiled coil</keyword>
<dbReference type="GO" id="GO:0031122">
    <property type="term" value="P:cytoplasmic microtubule organization"/>
    <property type="evidence" value="ECO:0007669"/>
    <property type="project" value="InterPro"/>
</dbReference>
<dbReference type="PANTHER" id="PTHR18947:SF39">
    <property type="entry name" value="PROTEIN HOOK"/>
    <property type="match status" value="1"/>
</dbReference>
<dbReference type="GO" id="GO:0005737">
    <property type="term" value="C:cytoplasm"/>
    <property type="evidence" value="ECO:0007669"/>
    <property type="project" value="TreeGrafter"/>
</dbReference>
<feature type="coiled-coil region" evidence="1">
    <location>
        <begin position="437"/>
        <end position="464"/>
    </location>
</feature>
<dbReference type="RefSeq" id="XP_003388673.2">
    <property type="nucleotide sequence ID" value="XM_003388625.2"/>
</dbReference>
<evidence type="ECO:0000256" key="2">
    <source>
        <dbReference type="SAM" id="MobiDB-lite"/>
    </source>
</evidence>
<accession>A0AAN0IGU5</accession>
<evidence type="ECO:0000313" key="4">
    <source>
        <dbReference type="EnsemblMetazoa" id="XP_003388673.2"/>
    </source>
</evidence>
<reference evidence="5" key="1">
    <citation type="journal article" date="2010" name="Nature">
        <title>The Amphimedon queenslandica genome and the evolution of animal complexity.</title>
        <authorList>
            <person name="Srivastava M."/>
            <person name="Simakov O."/>
            <person name="Chapman J."/>
            <person name="Fahey B."/>
            <person name="Gauthier M.E."/>
            <person name="Mitros T."/>
            <person name="Richards G.S."/>
            <person name="Conaco C."/>
            <person name="Dacre M."/>
            <person name="Hellsten U."/>
            <person name="Larroux C."/>
            <person name="Putnam N.H."/>
            <person name="Stanke M."/>
            <person name="Adamska M."/>
            <person name="Darling A."/>
            <person name="Degnan S.M."/>
            <person name="Oakley T.H."/>
            <person name="Plachetzki D.C."/>
            <person name="Zhai Y."/>
            <person name="Adamski M."/>
            <person name="Calcino A."/>
            <person name="Cummins S.F."/>
            <person name="Goodstein D.M."/>
            <person name="Harris C."/>
            <person name="Jackson D.J."/>
            <person name="Leys S.P."/>
            <person name="Shu S."/>
            <person name="Woodcroft B.J."/>
            <person name="Vervoort M."/>
            <person name="Kosik K.S."/>
            <person name="Manning G."/>
            <person name="Degnan B.M."/>
            <person name="Rokhsar D.S."/>
        </authorList>
    </citation>
    <scope>NUCLEOTIDE SEQUENCE [LARGE SCALE GENOMIC DNA]</scope>
</reference>
<feature type="coiled-coil region" evidence="1">
    <location>
        <begin position="27"/>
        <end position="271"/>
    </location>
</feature>
<dbReference type="GO" id="GO:0030705">
    <property type="term" value="P:cytoskeleton-dependent intracellular transport"/>
    <property type="evidence" value="ECO:0007669"/>
    <property type="project" value="TreeGrafter"/>
</dbReference>
<dbReference type="AlphaFoldDB" id="A0AAN0IGU5"/>
<name>A0AAN0IGU5_AMPQE</name>
<dbReference type="KEGG" id="aqu:100642067"/>
<feature type="compositionally biased region" description="Low complexity" evidence="2">
    <location>
        <begin position="506"/>
        <end position="520"/>
    </location>
</feature>
<keyword evidence="5" id="KW-1185">Reference proteome</keyword>
<reference evidence="4" key="2">
    <citation type="submission" date="2024-06" db="UniProtKB">
        <authorList>
            <consortium name="EnsemblMetazoa"/>
        </authorList>
    </citation>
    <scope>IDENTIFICATION</scope>
</reference>
<feature type="domain" description="Hook C-terminal" evidence="3">
    <location>
        <begin position="56"/>
        <end position="338"/>
    </location>
</feature>
<proteinExistence type="predicted"/>
<dbReference type="GO" id="GO:0008017">
    <property type="term" value="F:microtubule binding"/>
    <property type="evidence" value="ECO:0007669"/>
    <property type="project" value="InterPro"/>
</dbReference>
<dbReference type="Proteomes" id="UP000007879">
    <property type="component" value="Unassembled WGS sequence"/>
</dbReference>
<evidence type="ECO:0000256" key="1">
    <source>
        <dbReference type="SAM" id="Coils"/>
    </source>
</evidence>
<dbReference type="InterPro" id="IPR008636">
    <property type="entry name" value="Hook_C"/>
</dbReference>
<dbReference type="Pfam" id="PF05622">
    <property type="entry name" value="HOOK"/>
    <property type="match status" value="2"/>
</dbReference>
<dbReference type="GeneID" id="100642067"/>
<feature type="domain" description="Hook C-terminal" evidence="3">
    <location>
        <begin position="348"/>
        <end position="504"/>
    </location>
</feature>